<dbReference type="InterPro" id="IPR000333">
    <property type="entry name" value="TGFB_receptor"/>
</dbReference>
<comment type="subcellular location">
    <subcellularLocation>
        <location evidence="3">Membrane</location>
        <topology evidence="3">Single-pass type I membrane protein</topology>
    </subcellularLocation>
</comment>
<evidence type="ECO:0000256" key="1">
    <source>
        <dbReference type="ARBA" id="ARBA00001936"/>
    </source>
</evidence>
<comment type="cofactor">
    <cofactor evidence="1">
        <name>Mn(2+)</name>
        <dbReference type="ChEBI" id="CHEBI:29035"/>
    </cofactor>
</comment>
<dbReference type="InterPro" id="IPR011009">
    <property type="entry name" value="Kinase-like_dom_sf"/>
</dbReference>
<comment type="caution">
    <text evidence="21">The sequence shown here is derived from an EMBL/GenBank/DDBJ whole genome shotgun (WGS) entry which is preliminary data.</text>
</comment>
<evidence type="ECO:0000256" key="4">
    <source>
        <dbReference type="ARBA" id="ARBA00009605"/>
    </source>
</evidence>
<evidence type="ECO:0000256" key="12">
    <source>
        <dbReference type="ARBA" id="ARBA00022777"/>
    </source>
</evidence>
<evidence type="ECO:0000256" key="9">
    <source>
        <dbReference type="ARBA" id="ARBA00022723"/>
    </source>
</evidence>
<dbReference type="PANTHER" id="PTHR23255:SF100">
    <property type="entry name" value="RECEPTOR PROTEIN SERINE_THREONINE KINASE"/>
    <property type="match status" value="1"/>
</dbReference>
<dbReference type="GO" id="GO:0005024">
    <property type="term" value="F:transforming growth factor beta receptor activity"/>
    <property type="evidence" value="ECO:0007669"/>
    <property type="project" value="TreeGrafter"/>
</dbReference>
<keyword evidence="13 18" id="KW-0067">ATP-binding</keyword>
<evidence type="ECO:0000313" key="21">
    <source>
        <dbReference type="EMBL" id="PCG68457.1"/>
    </source>
</evidence>
<dbReference type="Pfam" id="PF07714">
    <property type="entry name" value="PK_Tyr_Ser-Thr"/>
    <property type="match status" value="1"/>
</dbReference>
<proteinExistence type="inferred from homology"/>
<keyword evidence="9" id="KW-0479">Metal-binding</keyword>
<evidence type="ECO:0000256" key="8">
    <source>
        <dbReference type="ARBA" id="ARBA00022692"/>
    </source>
</evidence>
<keyword evidence="8" id="KW-0812">Transmembrane</keyword>
<dbReference type="InterPro" id="IPR000719">
    <property type="entry name" value="Prot_kinase_dom"/>
</dbReference>
<evidence type="ECO:0000256" key="2">
    <source>
        <dbReference type="ARBA" id="ARBA00001946"/>
    </source>
</evidence>
<evidence type="ECO:0000256" key="19">
    <source>
        <dbReference type="SAM" id="MobiDB-lite"/>
    </source>
</evidence>
<keyword evidence="10" id="KW-0732">Signal</keyword>
<keyword evidence="11 18" id="KW-0547">Nucleotide-binding</keyword>
<dbReference type="InterPro" id="IPR045860">
    <property type="entry name" value="Snake_toxin-like_sf"/>
</dbReference>
<keyword evidence="17" id="KW-0675">Receptor</keyword>
<accession>A0A2A4J8L0</accession>
<dbReference type="GO" id="GO:0005524">
    <property type="term" value="F:ATP binding"/>
    <property type="evidence" value="ECO:0007669"/>
    <property type="project" value="UniProtKB-UniRule"/>
</dbReference>
<dbReference type="PROSITE" id="PS50011">
    <property type="entry name" value="PROTEIN_KINASE_DOM"/>
    <property type="match status" value="1"/>
</dbReference>
<keyword evidence="6" id="KW-0723">Serine/threonine-protein kinase</keyword>
<comment type="similarity">
    <text evidence="4">Belongs to the protein kinase superfamily. TKL Ser/Thr protein kinase family. TGFB receptor subfamily.</text>
</comment>
<keyword evidence="15" id="KW-1133">Transmembrane helix</keyword>
<evidence type="ECO:0000256" key="3">
    <source>
        <dbReference type="ARBA" id="ARBA00004479"/>
    </source>
</evidence>
<dbReference type="EMBL" id="NWSH01002367">
    <property type="protein sequence ID" value="PCG68457.1"/>
    <property type="molecule type" value="Genomic_DNA"/>
</dbReference>
<dbReference type="GO" id="GO:0043235">
    <property type="term" value="C:receptor complex"/>
    <property type="evidence" value="ECO:0007669"/>
    <property type="project" value="TreeGrafter"/>
</dbReference>
<dbReference type="Gene3D" id="1.10.510.10">
    <property type="entry name" value="Transferase(Phosphotransferase) domain 1"/>
    <property type="match status" value="2"/>
</dbReference>
<dbReference type="InterPro" id="IPR017441">
    <property type="entry name" value="Protein_kinase_ATP_BS"/>
</dbReference>
<feature type="binding site" evidence="18">
    <location>
        <position position="574"/>
    </location>
    <ligand>
        <name>ATP</name>
        <dbReference type="ChEBI" id="CHEBI:30616"/>
    </ligand>
</feature>
<reference evidence="21" key="1">
    <citation type="submission" date="2017-09" db="EMBL/GenBank/DDBJ databases">
        <title>Contemporary evolution of a Lepidopteran species, Heliothis virescens, in response to modern agricultural practices.</title>
        <authorList>
            <person name="Fritz M.L."/>
            <person name="Deyonke A.M."/>
            <person name="Papanicolaou A."/>
            <person name="Micinski S."/>
            <person name="Westbrook J."/>
            <person name="Gould F."/>
        </authorList>
    </citation>
    <scope>NUCLEOTIDE SEQUENCE [LARGE SCALE GENOMIC DNA]</scope>
    <source>
        <strain evidence="21">HvINT-</strain>
        <tissue evidence="21">Whole body</tissue>
    </source>
</reference>
<dbReference type="Gene3D" id="3.30.200.20">
    <property type="entry name" value="Phosphorylase Kinase, domain 1"/>
    <property type="match status" value="1"/>
</dbReference>
<dbReference type="InterPro" id="IPR000472">
    <property type="entry name" value="Activin_recp"/>
</dbReference>
<evidence type="ECO:0000256" key="15">
    <source>
        <dbReference type="ARBA" id="ARBA00022989"/>
    </source>
</evidence>
<protein>
    <recommendedName>
        <fullName evidence="5">receptor protein serine/threonine kinase</fullName>
        <ecNumber evidence="5">2.7.11.30</ecNumber>
    </recommendedName>
</protein>
<dbReference type="PROSITE" id="PS00107">
    <property type="entry name" value="PROTEIN_KINASE_ATP"/>
    <property type="match status" value="1"/>
</dbReference>
<dbReference type="EC" id="2.7.11.30" evidence="5"/>
<gene>
    <name evidence="21" type="ORF">B5V51_5219</name>
</gene>
<feature type="region of interest" description="Disordered" evidence="19">
    <location>
        <begin position="1502"/>
        <end position="1533"/>
    </location>
</feature>
<dbReference type="STRING" id="7102.A0A2A4J8L0"/>
<evidence type="ECO:0000256" key="16">
    <source>
        <dbReference type="ARBA" id="ARBA00023136"/>
    </source>
</evidence>
<dbReference type="Pfam" id="PF00069">
    <property type="entry name" value="Pkinase"/>
    <property type="match status" value="1"/>
</dbReference>
<evidence type="ECO:0000256" key="11">
    <source>
        <dbReference type="ARBA" id="ARBA00022741"/>
    </source>
</evidence>
<name>A0A2A4J8L0_HELVI</name>
<evidence type="ECO:0000256" key="7">
    <source>
        <dbReference type="ARBA" id="ARBA00022679"/>
    </source>
</evidence>
<organism evidence="21">
    <name type="scientific">Heliothis virescens</name>
    <name type="common">Tobacco budworm moth</name>
    <dbReference type="NCBI Taxonomy" id="7102"/>
    <lineage>
        <taxon>Eukaryota</taxon>
        <taxon>Metazoa</taxon>
        <taxon>Ecdysozoa</taxon>
        <taxon>Arthropoda</taxon>
        <taxon>Hexapoda</taxon>
        <taxon>Insecta</taxon>
        <taxon>Pterygota</taxon>
        <taxon>Neoptera</taxon>
        <taxon>Endopterygota</taxon>
        <taxon>Lepidoptera</taxon>
        <taxon>Glossata</taxon>
        <taxon>Ditrysia</taxon>
        <taxon>Noctuoidea</taxon>
        <taxon>Noctuidae</taxon>
        <taxon>Heliothinae</taxon>
        <taxon>Heliothis</taxon>
    </lineage>
</organism>
<evidence type="ECO:0000259" key="20">
    <source>
        <dbReference type="PROSITE" id="PS50011"/>
    </source>
</evidence>
<dbReference type="CDD" id="cd23533">
    <property type="entry name" value="TFP_LU_ECD_BMPR2_like"/>
    <property type="match status" value="1"/>
</dbReference>
<dbReference type="PANTHER" id="PTHR23255">
    <property type="entry name" value="TRANSFORMING GROWTH FACTOR-BETA RECEPTOR TYPE I AND II"/>
    <property type="match status" value="1"/>
</dbReference>
<evidence type="ECO:0000256" key="17">
    <source>
        <dbReference type="ARBA" id="ARBA00023170"/>
    </source>
</evidence>
<evidence type="ECO:0000256" key="6">
    <source>
        <dbReference type="ARBA" id="ARBA00022527"/>
    </source>
</evidence>
<keyword evidence="7" id="KW-0808">Transferase</keyword>
<dbReference type="InterPro" id="IPR001245">
    <property type="entry name" value="Ser-Thr/Tyr_kinase_cat_dom"/>
</dbReference>
<keyword evidence="16" id="KW-0472">Membrane</keyword>
<sequence>MIVLKTGPISETTLPNGEVAQVEQCTDTRALVIPCGIRIKNGNITVLGQVTLKEETVTMKAEIHRWTAVPTHSSRFEHLASSVWLWFRVNFRVFRYRRGSTWAALQWRFKVVLPIPTPGRKEAAVVCVTANLAHPNICRITVLTSRPQEPQDLRNGIQHLKPSHYVRTFTKYHHRRTIQWNSQQELNNDWPVVNEQPKAIGKRNADIPNYVEVRDVSKVYQHAKLLKKRSIPDSLLKRVSNEPIERKYWPVEHLKIGKRSLDIPNSSEFVGTSHEMPRLDQFTSDTVRENIVGSFEKKPIISSKENKGKNGLSTEIKNYKVKQRIVPTTSTTTMGPTISCLYKIHDSVAMSVTPSYADEVNAQLVVENDSFETGPISETTLPNGEVAQVEQCTDTRASCYTLWHQDKDGNITVLGQGCWRSSQSEGRSSCDRCTRVAAPRLPGTKFCCCTNTYCNADFLTLKEETVTMKAESTMDSGAHNIVAASNILASSVLALVAILIMALLLAKLYCRSNTHHSDTDTLNIEKGEVMGSGPDALATGLSCVDNLTLIEHIGQGKFGSVWRGSLGSTPVAVKLYSNSNTWQKEAAVYALPHLAHPNILRYYGSDSRASLTSCGRSQLIVVELCAEPLRGRLTRAPLAWRDFAHLAHGLAAALAHLHTPTHSGGAVRGAAARPADSRASRVAGLRASRARTRCCARASAHAHVTSCGRSQLIVVELCAEPLRGRLTRAPLAWRDFAHLAHGLAAALAHLHTPTHSGGAVRGAAARPADSRASRVAGLRASRARTRCCARASAHAHVTSCGRSQLIVVELCAEPLRGRLTRAPLAWRDFAHLAHGLAAALAHLHTPTHSGGAVRGAAARPADSRASRVAGLRASRARTRCCARASAHAHVTSCGRSQLIVVELCAEPLRGRLTRAPLAWRDFAHLAHGLAAALAHLHTPTHSGGAVRGAAARPADSRASRVAGLRASRARTRCCARASAHAHVTSCGRSQLIVVELCAEPLRGRLTRAPLAWRDFAHLAHGLAAALAHLHTPTHSGGAVRGAAARPADSRASRVAGLRASRARTRCCARASAHAHVTSCGRSQLIVVELCAEPLRGRLTRAPLAWRDFAHLAHGLAAALAHLHTPSGSKPCVVHRDVNSNNVLVTASGDARLADLGLAQLLHAARDKAVPTRITEAGTLRYLSPEALEGALDLSGARAALCAVDVFALGLVLWEMLWRTRGAHAGPLPPYAPPYQHHGLPPRPSLAQMQPGTDAGNVALAAALRAVDVFALGLVLWEMLWRTRGAHAGPLPPYAPPYQHHGLPPRPSLAQMQPGTDAGNVALAAALRAVDVFALGLVLWEMLWRTRGAHAGPLPPYAPPYQHHGLPPRPSLAQMQPGTDAGNVALAAALRAVDVFALGLVLWEMLWRTRGAHAGPLPPYAPPYQHHGLPPRPSLAQMQSLVSRNKARPPLPKGPVQQSRALKIAADTCDECWDHDAEARLTAVCVEERMAELKQMLHAQGPLIHDNNLHPHPPADSNVPSPPESDKNSNCTTTQNCDVHTPLLYPQPHIGRNACIERNTHTNTQQTTVELIHKSLKDITAPIETLRAPNNEENCLSVARVPSHTRIPLLENSGLSEVRSYQRPLEYVQNDVTSHDIDRGPKQTNLLQDVKVEKPKWGIKKFFEKLNRNKMETEGKTFKFDD</sequence>
<dbReference type="SUPFAM" id="SSF56112">
    <property type="entry name" value="Protein kinase-like (PK-like)"/>
    <property type="match status" value="3"/>
</dbReference>
<feature type="domain" description="Protein kinase" evidence="20">
    <location>
        <begin position="991"/>
        <end position="1492"/>
    </location>
</feature>
<dbReference type="GO" id="GO:0005886">
    <property type="term" value="C:plasma membrane"/>
    <property type="evidence" value="ECO:0007669"/>
    <property type="project" value="TreeGrafter"/>
</dbReference>
<keyword evidence="12" id="KW-0418">Kinase</keyword>
<comment type="cofactor">
    <cofactor evidence="2">
        <name>Mg(2+)</name>
        <dbReference type="ChEBI" id="CHEBI:18420"/>
    </cofactor>
</comment>
<dbReference type="Gene3D" id="2.10.60.10">
    <property type="entry name" value="CD59"/>
    <property type="match status" value="1"/>
</dbReference>
<evidence type="ECO:0000256" key="14">
    <source>
        <dbReference type="ARBA" id="ARBA00022842"/>
    </source>
</evidence>
<evidence type="ECO:0000256" key="5">
    <source>
        <dbReference type="ARBA" id="ARBA00012401"/>
    </source>
</evidence>
<evidence type="ECO:0000256" key="18">
    <source>
        <dbReference type="PROSITE-ProRule" id="PRU10141"/>
    </source>
</evidence>
<dbReference type="Pfam" id="PF01064">
    <property type="entry name" value="Activin_recp"/>
    <property type="match status" value="1"/>
</dbReference>
<evidence type="ECO:0000256" key="13">
    <source>
        <dbReference type="ARBA" id="ARBA00022840"/>
    </source>
</evidence>
<dbReference type="SUPFAM" id="SSF57302">
    <property type="entry name" value="Snake toxin-like"/>
    <property type="match status" value="1"/>
</dbReference>
<dbReference type="GO" id="GO:0030509">
    <property type="term" value="P:BMP signaling pathway"/>
    <property type="evidence" value="ECO:0007669"/>
    <property type="project" value="TreeGrafter"/>
</dbReference>
<evidence type="ECO:0000256" key="10">
    <source>
        <dbReference type="ARBA" id="ARBA00022729"/>
    </source>
</evidence>
<keyword evidence="14" id="KW-0460">Magnesium</keyword>